<dbReference type="Pfam" id="PF06432">
    <property type="entry name" value="GPI2"/>
    <property type="match status" value="1"/>
</dbReference>
<evidence type="ECO:0000313" key="10">
    <source>
        <dbReference type="EMBL" id="CAK7920953.1"/>
    </source>
</evidence>
<keyword evidence="5 9" id="KW-0812">Transmembrane</keyword>
<comment type="subcellular location">
    <subcellularLocation>
        <location evidence="1">Membrane</location>
        <topology evidence="1">Multi-pass membrane protein</topology>
    </subcellularLocation>
</comment>
<feature type="transmembrane region" description="Helical" evidence="9">
    <location>
        <begin position="282"/>
        <end position="302"/>
    </location>
</feature>
<dbReference type="GO" id="GO:0016757">
    <property type="term" value="F:glycosyltransferase activity"/>
    <property type="evidence" value="ECO:0007669"/>
    <property type="project" value="UniProtKB-KW"/>
</dbReference>
<feature type="transmembrane region" description="Helical" evidence="9">
    <location>
        <begin position="308"/>
        <end position="327"/>
    </location>
</feature>
<feature type="transmembrane region" description="Helical" evidence="9">
    <location>
        <begin position="251"/>
        <end position="270"/>
    </location>
</feature>
<evidence type="ECO:0000256" key="3">
    <source>
        <dbReference type="ARBA" id="ARBA00008321"/>
    </source>
</evidence>
<feature type="region of interest" description="Disordered" evidence="8">
    <location>
        <begin position="1"/>
        <end position="53"/>
    </location>
</feature>
<name>A0ABP0ELM3_9ASCO</name>
<evidence type="ECO:0000313" key="11">
    <source>
        <dbReference type="Proteomes" id="UP001497600"/>
    </source>
</evidence>
<organism evidence="10 11">
    <name type="scientific">[Candida] anglica</name>
    <dbReference type="NCBI Taxonomy" id="148631"/>
    <lineage>
        <taxon>Eukaryota</taxon>
        <taxon>Fungi</taxon>
        <taxon>Dikarya</taxon>
        <taxon>Ascomycota</taxon>
        <taxon>Saccharomycotina</taxon>
        <taxon>Pichiomycetes</taxon>
        <taxon>Debaryomycetaceae</taxon>
        <taxon>Kurtzmaniella</taxon>
    </lineage>
</organism>
<dbReference type="InterPro" id="IPR009450">
    <property type="entry name" value="Plno_GlcNAc_GPI2"/>
</dbReference>
<evidence type="ECO:0000256" key="1">
    <source>
        <dbReference type="ARBA" id="ARBA00004141"/>
    </source>
</evidence>
<keyword evidence="4" id="KW-0337">GPI-anchor biosynthesis</keyword>
<keyword evidence="6 9" id="KW-1133">Transmembrane helix</keyword>
<keyword evidence="10" id="KW-0328">Glycosyltransferase</keyword>
<comment type="similarity">
    <text evidence="3">Belongs to the PIGC family.</text>
</comment>
<accession>A0ABP0ELM3</accession>
<proteinExistence type="inferred from homology"/>
<evidence type="ECO:0000256" key="5">
    <source>
        <dbReference type="ARBA" id="ARBA00022692"/>
    </source>
</evidence>
<evidence type="ECO:0000256" key="8">
    <source>
        <dbReference type="SAM" id="MobiDB-lite"/>
    </source>
</evidence>
<evidence type="ECO:0000256" key="6">
    <source>
        <dbReference type="ARBA" id="ARBA00022989"/>
    </source>
</evidence>
<reference evidence="10 11" key="1">
    <citation type="submission" date="2024-01" db="EMBL/GenBank/DDBJ databases">
        <authorList>
            <consortium name="Genoscope - CEA"/>
            <person name="William W."/>
        </authorList>
    </citation>
    <scope>NUCLEOTIDE SEQUENCE [LARGE SCALE GENOMIC DNA]</scope>
    <source>
        <strain evidence="10 11">29B2s-10</strain>
    </source>
</reference>
<keyword evidence="11" id="KW-1185">Reference proteome</keyword>
<keyword evidence="10" id="KW-0808">Transferase</keyword>
<evidence type="ECO:0000256" key="4">
    <source>
        <dbReference type="ARBA" id="ARBA00022502"/>
    </source>
</evidence>
<evidence type="ECO:0000256" key="7">
    <source>
        <dbReference type="ARBA" id="ARBA00023136"/>
    </source>
</evidence>
<dbReference type="PANTHER" id="PTHR12982:SF0">
    <property type="entry name" value="PHOSPHATIDYLINOSITOL N-ACETYLGLUCOSAMINYLTRANSFERASE SUBUNIT C"/>
    <property type="match status" value="1"/>
</dbReference>
<protein>
    <submittedName>
        <fullName evidence="10">Phosphatidylinositol N-acetylglucosaminyltransferase Gpi2p subunit</fullName>
    </submittedName>
</protein>
<feature type="compositionally biased region" description="Polar residues" evidence="8">
    <location>
        <begin position="1"/>
        <end position="19"/>
    </location>
</feature>
<sequence>MSSHLSPPKITNGSRAENTPSPSISPHSLHSKNIHNPSISPTPTTPNAFHISSSFSDPPRFSLRAKDKPLMTRHRAPWKKLLYLHQSYPDNYTSASFLSQLKRNTTVIKHSYWKLVDDFALIAQHLSSIMAVIVLFVGIHSQNINPIRPTVYTTIITSVAYMATNQHSSKSLKSSLVLLFIILILSPVLKSLTKSTSSDSIWAISSCLCLANTLFHEYALASHVADCKPIISTNISLANAVVLASRLSSNISVFCFVLFSIQVNILLPLFDLNLRHYYPMNYHRTLFISSSVVIATMIGRILGLKLLLIWISFQISLVFILPAYFIFLQRYKNELQGPWDPAIPIT</sequence>
<dbReference type="PANTHER" id="PTHR12982">
    <property type="entry name" value="PHOSPHATIDYLINOSITOL GLYCAN, CLASS C"/>
    <property type="match status" value="1"/>
</dbReference>
<gene>
    <name evidence="10" type="primary">GPI2</name>
    <name evidence="10" type="ORF">CAAN4_H08416</name>
</gene>
<dbReference type="EMBL" id="OZ004260">
    <property type="protein sequence ID" value="CAK7920953.1"/>
    <property type="molecule type" value="Genomic_DNA"/>
</dbReference>
<comment type="pathway">
    <text evidence="2">Glycolipid biosynthesis; glycosylphosphatidylinositol-anchor biosynthesis.</text>
</comment>
<evidence type="ECO:0000256" key="9">
    <source>
        <dbReference type="SAM" id="Phobius"/>
    </source>
</evidence>
<keyword evidence="7 9" id="KW-0472">Membrane</keyword>
<feature type="transmembrane region" description="Helical" evidence="9">
    <location>
        <begin position="119"/>
        <end position="140"/>
    </location>
</feature>
<evidence type="ECO:0000256" key="2">
    <source>
        <dbReference type="ARBA" id="ARBA00004687"/>
    </source>
</evidence>
<dbReference type="Proteomes" id="UP001497600">
    <property type="component" value="Chromosome H"/>
</dbReference>